<reference evidence="2 3" key="1">
    <citation type="journal article" date="2019" name="Int. J. Syst. Evol. Microbiol.">
        <title>The Global Catalogue of Microorganisms (GCM) 10K type strain sequencing project: providing services to taxonomists for standard genome sequencing and annotation.</title>
        <authorList>
            <consortium name="The Broad Institute Genomics Platform"/>
            <consortium name="The Broad Institute Genome Sequencing Center for Infectious Disease"/>
            <person name="Wu L."/>
            <person name="Ma J."/>
        </authorList>
    </citation>
    <scope>NUCLEOTIDE SEQUENCE [LARGE SCALE GENOMIC DNA]</scope>
    <source>
        <strain evidence="2 3">JCM 13378</strain>
    </source>
</reference>
<gene>
    <name evidence="2" type="ORF">GCM10009092_14170</name>
</gene>
<organism evidence="2 3">
    <name type="scientific">Bowmanella denitrificans</name>
    <dbReference type="NCBI Taxonomy" id="366582"/>
    <lineage>
        <taxon>Bacteria</taxon>
        <taxon>Pseudomonadati</taxon>
        <taxon>Pseudomonadota</taxon>
        <taxon>Gammaproteobacteria</taxon>
        <taxon>Alteromonadales</taxon>
        <taxon>Alteromonadaceae</taxon>
        <taxon>Bowmanella</taxon>
    </lineage>
</organism>
<dbReference type="SUPFAM" id="SSF53474">
    <property type="entry name" value="alpha/beta-Hydrolases"/>
    <property type="match status" value="1"/>
</dbReference>
<sequence>MSCAQNPSGRYLEVDSSRIYFELAGNPQGKALLILHGGLGSSREMACLQAHIPADYQLISMDFRGHGRSTLGQQPLSYARYQQDAEALLNHLGVEQYSVLGFSDGGIVAYRLAASHPGRVTRLIAIGAQWRLLPEQVVVF</sequence>
<name>A0ABN0WZ30_9ALTE</name>
<dbReference type="EMBL" id="BAAAEI010000006">
    <property type="protein sequence ID" value="GAA0350944.1"/>
    <property type="molecule type" value="Genomic_DNA"/>
</dbReference>
<proteinExistence type="predicted"/>
<evidence type="ECO:0000313" key="3">
    <source>
        <dbReference type="Proteomes" id="UP001501757"/>
    </source>
</evidence>
<dbReference type="InterPro" id="IPR000073">
    <property type="entry name" value="AB_hydrolase_1"/>
</dbReference>
<dbReference type="PANTHER" id="PTHR43433">
    <property type="entry name" value="HYDROLASE, ALPHA/BETA FOLD FAMILY PROTEIN"/>
    <property type="match status" value="1"/>
</dbReference>
<dbReference type="InterPro" id="IPR029058">
    <property type="entry name" value="AB_hydrolase_fold"/>
</dbReference>
<feature type="domain" description="AB hydrolase-1" evidence="1">
    <location>
        <begin position="31"/>
        <end position="134"/>
    </location>
</feature>
<protein>
    <recommendedName>
        <fullName evidence="1">AB hydrolase-1 domain-containing protein</fullName>
    </recommendedName>
</protein>
<dbReference type="RefSeq" id="WP_343843457.1">
    <property type="nucleotide sequence ID" value="NZ_BAAAEI010000006.1"/>
</dbReference>
<evidence type="ECO:0000313" key="2">
    <source>
        <dbReference type="EMBL" id="GAA0350944.1"/>
    </source>
</evidence>
<dbReference type="Proteomes" id="UP001501757">
    <property type="component" value="Unassembled WGS sequence"/>
</dbReference>
<dbReference type="Pfam" id="PF00561">
    <property type="entry name" value="Abhydrolase_1"/>
    <property type="match status" value="1"/>
</dbReference>
<dbReference type="InterPro" id="IPR050471">
    <property type="entry name" value="AB_hydrolase"/>
</dbReference>
<comment type="caution">
    <text evidence="2">The sequence shown here is derived from an EMBL/GenBank/DDBJ whole genome shotgun (WGS) entry which is preliminary data.</text>
</comment>
<accession>A0ABN0WZ30</accession>
<dbReference type="PANTHER" id="PTHR43433:SF5">
    <property type="entry name" value="AB HYDROLASE-1 DOMAIN-CONTAINING PROTEIN"/>
    <property type="match status" value="1"/>
</dbReference>
<keyword evidence="3" id="KW-1185">Reference proteome</keyword>
<dbReference type="Gene3D" id="3.40.50.1820">
    <property type="entry name" value="alpha/beta hydrolase"/>
    <property type="match status" value="1"/>
</dbReference>
<dbReference type="PRINTS" id="PR00111">
    <property type="entry name" value="ABHYDROLASE"/>
</dbReference>
<evidence type="ECO:0000259" key="1">
    <source>
        <dbReference type="Pfam" id="PF00561"/>
    </source>
</evidence>